<feature type="domain" description="TonB-dependent receptor plug" evidence="12">
    <location>
        <begin position="52"/>
        <end position="159"/>
    </location>
</feature>
<evidence type="ECO:0000256" key="7">
    <source>
        <dbReference type="ARBA" id="ARBA00023237"/>
    </source>
</evidence>
<dbReference type="Pfam" id="PF07715">
    <property type="entry name" value="Plug"/>
    <property type="match status" value="1"/>
</dbReference>
<evidence type="ECO:0000313" key="13">
    <source>
        <dbReference type="EMBL" id="TDU25823.1"/>
    </source>
</evidence>
<feature type="chain" id="PRO_5030100177" evidence="10">
    <location>
        <begin position="25"/>
        <end position="958"/>
    </location>
</feature>
<dbReference type="Gene3D" id="2.170.130.10">
    <property type="entry name" value="TonB-dependent receptor, plug domain"/>
    <property type="match status" value="1"/>
</dbReference>
<keyword evidence="10" id="KW-0732">Signal</keyword>
<reference evidence="13 14" key="1">
    <citation type="submission" date="2019-03" db="EMBL/GenBank/DDBJ databases">
        <title>Genomic Encyclopedia of Type Strains, Phase IV (KMG-IV): sequencing the most valuable type-strain genomes for metagenomic binning, comparative biology and taxonomic classification.</title>
        <authorList>
            <person name="Goeker M."/>
        </authorList>
    </citation>
    <scope>NUCLEOTIDE SEQUENCE [LARGE SCALE GENOMIC DNA]</scope>
    <source>
        <strain evidence="13 14">DSM 26377</strain>
    </source>
</reference>
<proteinExistence type="inferred from homology"/>
<comment type="similarity">
    <text evidence="8 9">Belongs to the TonB-dependent receptor family.</text>
</comment>
<dbReference type="InterPro" id="IPR000531">
    <property type="entry name" value="Beta-barrel_TonB"/>
</dbReference>
<evidence type="ECO:0000256" key="6">
    <source>
        <dbReference type="ARBA" id="ARBA00023136"/>
    </source>
</evidence>
<dbReference type="Proteomes" id="UP000295341">
    <property type="component" value="Unassembled WGS sequence"/>
</dbReference>
<evidence type="ECO:0000259" key="11">
    <source>
        <dbReference type="Pfam" id="PF00593"/>
    </source>
</evidence>
<keyword evidence="3 8" id="KW-1134">Transmembrane beta strand</keyword>
<dbReference type="PROSITE" id="PS52016">
    <property type="entry name" value="TONB_DEPENDENT_REC_3"/>
    <property type="match status" value="1"/>
</dbReference>
<dbReference type="EMBL" id="SOBT01000011">
    <property type="protein sequence ID" value="TDU25823.1"/>
    <property type="molecule type" value="Genomic_DNA"/>
</dbReference>
<name>A0A4S3K432_9GAMM</name>
<protein>
    <submittedName>
        <fullName evidence="13">TonB-dependent receptor-like protein</fullName>
    </submittedName>
</protein>
<dbReference type="InterPro" id="IPR037066">
    <property type="entry name" value="Plug_dom_sf"/>
</dbReference>
<keyword evidence="14" id="KW-1185">Reference proteome</keyword>
<keyword evidence="5 9" id="KW-0798">TonB box</keyword>
<comment type="caution">
    <text evidence="13">The sequence shown here is derived from an EMBL/GenBank/DDBJ whole genome shotgun (WGS) entry which is preliminary data.</text>
</comment>
<dbReference type="OrthoDB" id="176248at2"/>
<evidence type="ECO:0000256" key="8">
    <source>
        <dbReference type="PROSITE-ProRule" id="PRU01360"/>
    </source>
</evidence>
<dbReference type="InterPro" id="IPR012910">
    <property type="entry name" value="Plug_dom"/>
</dbReference>
<keyword evidence="2 8" id="KW-0813">Transport</keyword>
<dbReference type="Gene3D" id="2.40.170.20">
    <property type="entry name" value="TonB-dependent receptor, beta-barrel domain"/>
    <property type="match status" value="1"/>
</dbReference>
<evidence type="ECO:0000256" key="9">
    <source>
        <dbReference type="RuleBase" id="RU003357"/>
    </source>
</evidence>
<dbReference type="PANTHER" id="PTHR47234">
    <property type="match status" value="1"/>
</dbReference>
<dbReference type="PANTHER" id="PTHR47234:SF2">
    <property type="entry name" value="TONB-DEPENDENT RECEPTOR"/>
    <property type="match status" value="1"/>
</dbReference>
<evidence type="ECO:0000259" key="12">
    <source>
        <dbReference type="Pfam" id="PF07715"/>
    </source>
</evidence>
<dbReference type="GO" id="GO:0009279">
    <property type="term" value="C:cell outer membrane"/>
    <property type="evidence" value="ECO:0007669"/>
    <property type="project" value="UniProtKB-SubCell"/>
</dbReference>
<evidence type="ECO:0000313" key="14">
    <source>
        <dbReference type="Proteomes" id="UP000295341"/>
    </source>
</evidence>
<organism evidence="13 14">
    <name type="scientific">Panacagrimonas perspica</name>
    <dbReference type="NCBI Taxonomy" id="381431"/>
    <lineage>
        <taxon>Bacteria</taxon>
        <taxon>Pseudomonadati</taxon>
        <taxon>Pseudomonadota</taxon>
        <taxon>Gammaproteobacteria</taxon>
        <taxon>Nevskiales</taxon>
        <taxon>Nevskiaceae</taxon>
        <taxon>Panacagrimonas</taxon>
    </lineage>
</organism>
<feature type="signal peptide" evidence="10">
    <location>
        <begin position="1"/>
        <end position="24"/>
    </location>
</feature>
<comment type="subcellular location">
    <subcellularLocation>
        <location evidence="1 8">Cell outer membrane</location>
        <topology evidence="1 8">Multi-pass membrane protein</topology>
    </subcellularLocation>
</comment>
<dbReference type="AlphaFoldDB" id="A0A4S3K432"/>
<evidence type="ECO:0000256" key="2">
    <source>
        <dbReference type="ARBA" id="ARBA00022448"/>
    </source>
</evidence>
<evidence type="ECO:0000256" key="10">
    <source>
        <dbReference type="SAM" id="SignalP"/>
    </source>
</evidence>
<gene>
    <name evidence="13" type="ORF">DFR24_4268</name>
</gene>
<evidence type="ECO:0000256" key="5">
    <source>
        <dbReference type="ARBA" id="ARBA00023077"/>
    </source>
</evidence>
<dbReference type="Pfam" id="PF00593">
    <property type="entry name" value="TonB_dep_Rec_b-barrel"/>
    <property type="match status" value="1"/>
</dbReference>
<keyword evidence="4 8" id="KW-0812">Transmembrane</keyword>
<accession>A0A4S3K432</accession>
<sequence length="958" mass="102980">MIHRFKRNATLLLFVAAAPFALPAQPLPPVETIDVTGTRIAGADGASARLMAIIDAQTLRRTGATSIGELLDELPQLGASVSLGSSPSSFGTEGLHLLDLRHLGSERTLVLVDGLRHVGGSAGSTAVDINSIPVDWIERVEIITGGASAAYGADAVAGVVNFVMKKRYEGAELHLQSGKASDSGFNRQLGSLTLGSDFAGGRGNAAAAVEFSRQDRLRAKERAATSTQYRVLPNPADTGAGDGIPDRILVANAGLLALSEAGTIFGPDGGIFTFDPDGSFRPVRLDGITDFGSLNCTDCDFLDTLAVRDLEPRFDRWSINTRVGFALNDDTHLSLDAKFAHSDAEFYTQPAFDFFGGRLVARRDNAFLPAGLAGYLDAQGLDRIEMNRFNTDAGQRGEDNARQTTRVVLALDGRLQAPWSYRVAVVHGETRVHQAGLNNRINDRFYAATDVVIDPATQQPACRVSIDPAATLPDGRPMPADIAADSSRCVPANIFGVGAIDPASQGFYDTRIVSHARLRQTVATAQIDNAALLQLPGGALAFAAGVEHRRESSAYDPDPLLALNTSFLPAVPAEHGDYDVSEAFAELRIPLLASRPGFERLQLTVAGRISDYSTVGDTVSWNAGLEYHPVQALALRGSYARALRAPNVTELYSPQFQSQFRVEDPCSQSALANSADPARRQANCETLGRPAGFEATADDGLVAGTLGGNPDLQEETATTYTAGVVLAPASLHGFQLSADYWHIRVEDAIVLTGAQDTLDYCVDGAGADNRYCGLVQRDPQSFELLSILQNVQNTRALETSGIDFGGRYAFALAGGQFDVGAMATRLIQLRRFAYDDEDSRFDEERGELGDPEWQAILSAGYRRGGASFFWRVRHLGKQLRIERALYESNPERQSPAKVGATDYHYAQARYDWPTGLGLYAGVNNVFKEDLAAGLLGDGDSAIHDNVGRFCYAGMDYRF</sequence>
<evidence type="ECO:0000256" key="1">
    <source>
        <dbReference type="ARBA" id="ARBA00004571"/>
    </source>
</evidence>
<dbReference type="SUPFAM" id="SSF56935">
    <property type="entry name" value="Porins"/>
    <property type="match status" value="1"/>
</dbReference>
<feature type="domain" description="TonB-dependent receptor-like beta-barrel" evidence="11">
    <location>
        <begin position="363"/>
        <end position="925"/>
    </location>
</feature>
<dbReference type="InterPro" id="IPR039426">
    <property type="entry name" value="TonB-dep_rcpt-like"/>
</dbReference>
<evidence type="ECO:0000256" key="4">
    <source>
        <dbReference type="ARBA" id="ARBA00022692"/>
    </source>
</evidence>
<dbReference type="InterPro" id="IPR036942">
    <property type="entry name" value="Beta-barrel_TonB_sf"/>
</dbReference>
<keyword evidence="7 8" id="KW-0998">Cell outer membrane</keyword>
<keyword evidence="6 8" id="KW-0472">Membrane</keyword>
<keyword evidence="13" id="KW-0675">Receptor</keyword>
<dbReference type="RefSeq" id="WP_133883406.1">
    <property type="nucleotide sequence ID" value="NZ_MWIN01000013.1"/>
</dbReference>
<evidence type="ECO:0000256" key="3">
    <source>
        <dbReference type="ARBA" id="ARBA00022452"/>
    </source>
</evidence>